<evidence type="ECO:0000313" key="3">
    <source>
        <dbReference type="Proteomes" id="UP001232973"/>
    </source>
</evidence>
<dbReference type="EMBL" id="JAUSTP010000041">
    <property type="protein sequence ID" value="MDQ0191400.1"/>
    <property type="molecule type" value="Genomic_DNA"/>
</dbReference>
<gene>
    <name evidence="2" type="ORF">J2S03_003271</name>
</gene>
<name>A0ABT9XM85_9BACL</name>
<comment type="caution">
    <text evidence="2">The sequence shown here is derived from an EMBL/GenBank/DDBJ whole genome shotgun (WGS) entry which is preliminary data.</text>
</comment>
<proteinExistence type="predicted"/>
<sequence>MAEEAGSAGECRGGVRAPNMARKVPKGAGPRAAVGAIRQKRHPKSEGPAAPGPQYGTKGA</sequence>
<dbReference type="Proteomes" id="UP001232973">
    <property type="component" value="Unassembled WGS sequence"/>
</dbReference>
<keyword evidence="3" id="KW-1185">Reference proteome</keyword>
<evidence type="ECO:0000313" key="2">
    <source>
        <dbReference type="EMBL" id="MDQ0191400.1"/>
    </source>
</evidence>
<reference evidence="2 3" key="1">
    <citation type="submission" date="2023-07" db="EMBL/GenBank/DDBJ databases">
        <title>Genomic Encyclopedia of Type Strains, Phase IV (KMG-IV): sequencing the most valuable type-strain genomes for metagenomic binning, comparative biology and taxonomic classification.</title>
        <authorList>
            <person name="Goeker M."/>
        </authorList>
    </citation>
    <scope>NUCLEOTIDE SEQUENCE [LARGE SCALE GENOMIC DNA]</scope>
    <source>
        <strain evidence="2 3">DSM 4006</strain>
    </source>
</reference>
<accession>A0ABT9XM85</accession>
<organism evidence="2 3">
    <name type="scientific">Alicyclobacillus cycloheptanicus</name>
    <dbReference type="NCBI Taxonomy" id="1457"/>
    <lineage>
        <taxon>Bacteria</taxon>
        <taxon>Bacillati</taxon>
        <taxon>Bacillota</taxon>
        <taxon>Bacilli</taxon>
        <taxon>Bacillales</taxon>
        <taxon>Alicyclobacillaceae</taxon>
        <taxon>Alicyclobacillus</taxon>
    </lineage>
</organism>
<feature type="region of interest" description="Disordered" evidence="1">
    <location>
        <begin position="1"/>
        <end position="60"/>
    </location>
</feature>
<protein>
    <submittedName>
        <fullName evidence="2">Uncharacterized protein</fullName>
    </submittedName>
</protein>
<evidence type="ECO:0000256" key="1">
    <source>
        <dbReference type="SAM" id="MobiDB-lite"/>
    </source>
</evidence>